<organism evidence="1 2">
    <name type="scientific">Meloidogyne incognita</name>
    <name type="common">Southern root-knot nematode worm</name>
    <name type="synonym">Oxyuris incognita</name>
    <dbReference type="NCBI Taxonomy" id="6306"/>
    <lineage>
        <taxon>Eukaryota</taxon>
        <taxon>Metazoa</taxon>
        <taxon>Ecdysozoa</taxon>
        <taxon>Nematoda</taxon>
        <taxon>Chromadorea</taxon>
        <taxon>Rhabditida</taxon>
        <taxon>Tylenchina</taxon>
        <taxon>Tylenchomorpha</taxon>
        <taxon>Tylenchoidea</taxon>
        <taxon>Meloidogynidae</taxon>
        <taxon>Meloidogyninae</taxon>
        <taxon>Meloidogyne</taxon>
        <taxon>Meloidogyne incognita group</taxon>
    </lineage>
</organism>
<keyword evidence="1" id="KW-1185">Reference proteome</keyword>
<dbReference type="AlphaFoldDB" id="A0A914N562"/>
<protein>
    <submittedName>
        <fullName evidence="2">Candidate secreted effector</fullName>
    </submittedName>
</protein>
<dbReference type="Proteomes" id="UP000887563">
    <property type="component" value="Unplaced"/>
</dbReference>
<evidence type="ECO:0000313" key="1">
    <source>
        <dbReference type="Proteomes" id="UP000887563"/>
    </source>
</evidence>
<sequence>MWFRRSSSHLWMGRSPLSRDRGSSCRYITLLPALNTFRQLNISLWFMCGSGCFQCCTAFLNCWVCSVLLAKCWERLGCCSCGICFWVLFVILF</sequence>
<reference evidence="2" key="1">
    <citation type="submission" date="2022-11" db="UniProtKB">
        <authorList>
            <consortium name="WormBaseParasite"/>
        </authorList>
    </citation>
    <scope>IDENTIFICATION</scope>
</reference>
<evidence type="ECO:0000313" key="2">
    <source>
        <dbReference type="WBParaSite" id="Minc3s03654g34441"/>
    </source>
</evidence>
<name>A0A914N562_MELIC</name>
<proteinExistence type="predicted"/>
<accession>A0A914N562</accession>
<dbReference type="WBParaSite" id="Minc3s03654g34441">
    <property type="protein sequence ID" value="Minc3s03654g34441"/>
    <property type="gene ID" value="Minc3s03654g34441"/>
</dbReference>